<dbReference type="AlphaFoldDB" id="A0A0B7BVQ4"/>
<organism evidence="1">
    <name type="scientific">Arion vulgaris</name>
    <dbReference type="NCBI Taxonomy" id="1028688"/>
    <lineage>
        <taxon>Eukaryota</taxon>
        <taxon>Metazoa</taxon>
        <taxon>Spiralia</taxon>
        <taxon>Lophotrochozoa</taxon>
        <taxon>Mollusca</taxon>
        <taxon>Gastropoda</taxon>
        <taxon>Heterobranchia</taxon>
        <taxon>Euthyneura</taxon>
        <taxon>Panpulmonata</taxon>
        <taxon>Eupulmonata</taxon>
        <taxon>Stylommatophora</taxon>
        <taxon>Helicina</taxon>
        <taxon>Arionoidea</taxon>
        <taxon>Arionidae</taxon>
        <taxon>Arion</taxon>
    </lineage>
</organism>
<evidence type="ECO:0000313" key="1">
    <source>
        <dbReference type="EMBL" id="CEK96987.1"/>
    </source>
</evidence>
<dbReference type="EMBL" id="HACG01050122">
    <property type="protein sequence ID" value="CEK96987.1"/>
    <property type="molecule type" value="Transcribed_RNA"/>
</dbReference>
<dbReference type="Gene3D" id="3.80.10.10">
    <property type="entry name" value="Ribonuclease Inhibitor"/>
    <property type="match status" value="1"/>
</dbReference>
<feature type="non-terminal residue" evidence="1">
    <location>
        <position position="1"/>
    </location>
</feature>
<protein>
    <recommendedName>
        <fullName evidence="2">Receptor L-domain domain-containing protein</fullName>
    </recommendedName>
</protein>
<proteinExistence type="predicted"/>
<sequence length="83" mass="9587">NAFRGLVNLQALNLEYNHLRKDVYTSGVFDSLIGLKELRLRYNKDENDFYEILIKQLKSLVFLTIDATGNTFSFNSKLPNLTT</sequence>
<dbReference type="SUPFAM" id="SSF52058">
    <property type="entry name" value="L domain-like"/>
    <property type="match status" value="1"/>
</dbReference>
<accession>A0A0B7BVQ4</accession>
<evidence type="ECO:0008006" key="2">
    <source>
        <dbReference type="Google" id="ProtNLM"/>
    </source>
</evidence>
<name>A0A0B7BVQ4_9EUPU</name>
<gene>
    <name evidence="1" type="primary">ORF214280</name>
</gene>
<dbReference type="InterPro" id="IPR032675">
    <property type="entry name" value="LRR_dom_sf"/>
</dbReference>
<reference evidence="1" key="1">
    <citation type="submission" date="2014-12" db="EMBL/GenBank/DDBJ databases">
        <title>Insight into the proteome of Arion vulgaris.</title>
        <authorList>
            <person name="Aradska J."/>
            <person name="Bulat T."/>
            <person name="Smidak R."/>
            <person name="Sarate P."/>
            <person name="Gangsoo J."/>
            <person name="Sialana F."/>
            <person name="Bilban M."/>
            <person name="Lubec G."/>
        </authorList>
    </citation>
    <scope>NUCLEOTIDE SEQUENCE</scope>
    <source>
        <tissue evidence="1">Skin</tissue>
    </source>
</reference>
<feature type="non-terminal residue" evidence="1">
    <location>
        <position position="83"/>
    </location>
</feature>